<dbReference type="PANTHER" id="PTHR42940">
    <property type="entry name" value="ALCOHOL DEHYDROGENASE 1-RELATED"/>
    <property type="match status" value="1"/>
</dbReference>
<sequence length="271" mass="28852">MMRAMVLEKPGTELRLIETPKPVPKNHQVLIKVQACAVCRTDLHLVDGELPAISCPVIPGHQVVGEITAAGDCAMLNVGTRVGASWLGWTCGKCQYCTTDNENLCDHARFTGYHFDGGYAENMLADSRFCFPLDSGQPAEQLAPLLCGGLIGYRCLRLVGDAKKVGVYGFGSAAHLITQAAIHQGREIYAFTRPGDEAATAFAGELGAAWVGASDQPTPQALDAAIIFAPIGALVPKALKDIKKGGKVICGGIHMSDIPSFPYADLWGERE</sequence>
<evidence type="ECO:0000256" key="5">
    <source>
        <dbReference type="ARBA" id="ARBA00023002"/>
    </source>
</evidence>
<dbReference type="Pfam" id="PF08240">
    <property type="entry name" value="ADH_N"/>
    <property type="match status" value="1"/>
</dbReference>
<gene>
    <name evidence="7" type="ORF">METZ01_LOCUS137527</name>
</gene>
<evidence type="ECO:0000256" key="3">
    <source>
        <dbReference type="ARBA" id="ARBA00022723"/>
    </source>
</evidence>
<dbReference type="GO" id="GO:0046872">
    <property type="term" value="F:metal ion binding"/>
    <property type="evidence" value="ECO:0007669"/>
    <property type="project" value="UniProtKB-KW"/>
</dbReference>
<dbReference type="GO" id="GO:0004022">
    <property type="term" value="F:alcohol dehydrogenase (NAD+) activity"/>
    <property type="evidence" value="ECO:0007669"/>
    <property type="project" value="TreeGrafter"/>
</dbReference>
<dbReference type="InterPro" id="IPR011032">
    <property type="entry name" value="GroES-like_sf"/>
</dbReference>
<accession>A0A381Z7C0</accession>
<dbReference type="EMBL" id="UINC01020082">
    <property type="protein sequence ID" value="SVA84673.1"/>
    <property type="molecule type" value="Genomic_DNA"/>
</dbReference>
<dbReference type="AlphaFoldDB" id="A0A381Z7C0"/>
<keyword evidence="3" id="KW-0479">Metal-binding</keyword>
<comment type="similarity">
    <text evidence="2">Belongs to the zinc-containing alcohol dehydrogenase family.</text>
</comment>
<comment type="cofactor">
    <cofactor evidence="1">
        <name>Zn(2+)</name>
        <dbReference type="ChEBI" id="CHEBI:29105"/>
    </cofactor>
</comment>
<name>A0A381Z7C0_9ZZZZ</name>
<proteinExistence type="inferred from homology"/>
<reference evidence="7" key="1">
    <citation type="submission" date="2018-05" db="EMBL/GenBank/DDBJ databases">
        <authorList>
            <person name="Lanie J.A."/>
            <person name="Ng W.-L."/>
            <person name="Kazmierczak K.M."/>
            <person name="Andrzejewski T.M."/>
            <person name="Davidsen T.M."/>
            <person name="Wayne K.J."/>
            <person name="Tettelin H."/>
            <person name="Glass J.I."/>
            <person name="Rusch D."/>
            <person name="Podicherti R."/>
            <person name="Tsui H.-C.T."/>
            <person name="Winkler M.E."/>
        </authorList>
    </citation>
    <scope>NUCLEOTIDE SEQUENCE</scope>
</reference>
<evidence type="ECO:0000256" key="1">
    <source>
        <dbReference type="ARBA" id="ARBA00001947"/>
    </source>
</evidence>
<evidence type="ECO:0000256" key="4">
    <source>
        <dbReference type="ARBA" id="ARBA00022833"/>
    </source>
</evidence>
<dbReference type="SUPFAM" id="SSF51735">
    <property type="entry name" value="NAD(P)-binding Rossmann-fold domains"/>
    <property type="match status" value="1"/>
</dbReference>
<dbReference type="Gene3D" id="3.40.50.720">
    <property type="entry name" value="NAD(P)-binding Rossmann-like Domain"/>
    <property type="match status" value="1"/>
</dbReference>
<feature type="non-terminal residue" evidence="7">
    <location>
        <position position="271"/>
    </location>
</feature>
<keyword evidence="5" id="KW-0560">Oxidoreductase</keyword>
<dbReference type="GO" id="GO:0005737">
    <property type="term" value="C:cytoplasm"/>
    <property type="evidence" value="ECO:0007669"/>
    <property type="project" value="TreeGrafter"/>
</dbReference>
<keyword evidence="4" id="KW-0862">Zinc</keyword>
<organism evidence="7">
    <name type="scientific">marine metagenome</name>
    <dbReference type="NCBI Taxonomy" id="408172"/>
    <lineage>
        <taxon>unclassified sequences</taxon>
        <taxon>metagenomes</taxon>
        <taxon>ecological metagenomes</taxon>
    </lineage>
</organism>
<dbReference type="InterPro" id="IPR036291">
    <property type="entry name" value="NAD(P)-bd_dom_sf"/>
</dbReference>
<dbReference type="InterPro" id="IPR013154">
    <property type="entry name" value="ADH-like_N"/>
</dbReference>
<protein>
    <recommendedName>
        <fullName evidence="6">Alcohol dehydrogenase-like N-terminal domain-containing protein</fullName>
    </recommendedName>
</protein>
<feature type="domain" description="Alcohol dehydrogenase-like N-terminal" evidence="6">
    <location>
        <begin position="26"/>
        <end position="134"/>
    </location>
</feature>
<evidence type="ECO:0000256" key="2">
    <source>
        <dbReference type="ARBA" id="ARBA00008072"/>
    </source>
</evidence>
<dbReference type="SUPFAM" id="SSF50129">
    <property type="entry name" value="GroES-like"/>
    <property type="match status" value="1"/>
</dbReference>
<evidence type="ECO:0000259" key="6">
    <source>
        <dbReference type="Pfam" id="PF08240"/>
    </source>
</evidence>
<evidence type="ECO:0000313" key="7">
    <source>
        <dbReference type="EMBL" id="SVA84673.1"/>
    </source>
</evidence>
<dbReference type="PANTHER" id="PTHR42940:SF8">
    <property type="entry name" value="VACUOLAR PROTEIN SORTING-ASSOCIATED PROTEIN 11"/>
    <property type="match status" value="1"/>
</dbReference>
<dbReference type="Gene3D" id="3.90.180.10">
    <property type="entry name" value="Medium-chain alcohol dehydrogenases, catalytic domain"/>
    <property type="match status" value="1"/>
</dbReference>